<proteinExistence type="predicted"/>
<evidence type="ECO:0000256" key="1">
    <source>
        <dbReference type="ARBA" id="ARBA00023002"/>
    </source>
</evidence>
<dbReference type="AlphaFoldDB" id="A0A2A9HFD4"/>
<feature type="domain" description="Pyridoxamine 5'-phosphate oxidase N-terminal" evidence="2">
    <location>
        <begin position="29"/>
        <end position="160"/>
    </location>
</feature>
<keyword evidence="1" id="KW-0560">Oxidoreductase</keyword>
<dbReference type="Proteomes" id="UP000223071">
    <property type="component" value="Unassembled WGS sequence"/>
</dbReference>
<dbReference type="GO" id="GO:0005829">
    <property type="term" value="C:cytosol"/>
    <property type="evidence" value="ECO:0007669"/>
    <property type="project" value="TreeGrafter"/>
</dbReference>
<comment type="caution">
    <text evidence="3">The sequence shown here is derived from an EMBL/GenBank/DDBJ whole genome shotgun (WGS) entry which is preliminary data.</text>
</comment>
<dbReference type="InterPro" id="IPR052019">
    <property type="entry name" value="F420H2_bilvrd_red/Heme_oxyg"/>
</dbReference>
<evidence type="ECO:0000259" key="2">
    <source>
        <dbReference type="Pfam" id="PF01243"/>
    </source>
</evidence>
<dbReference type="GO" id="GO:0016627">
    <property type="term" value="F:oxidoreductase activity, acting on the CH-CH group of donors"/>
    <property type="evidence" value="ECO:0007669"/>
    <property type="project" value="TreeGrafter"/>
</dbReference>
<reference evidence="3 4" key="1">
    <citation type="submission" date="2017-09" db="EMBL/GenBank/DDBJ databases">
        <title>Sequencing the genomes of two abundant thermophiles in Great Basin hot springs: Thermocrinis jamiesonii and novel Chloroflexi Thermoflexus hugenholtzii.</title>
        <authorList>
            <person name="Hedlund B."/>
        </authorList>
    </citation>
    <scope>NUCLEOTIDE SEQUENCE [LARGE SCALE GENOMIC DNA]</scope>
    <source>
        <strain evidence="3 4">G233</strain>
    </source>
</reference>
<dbReference type="PANTHER" id="PTHR35176:SF6">
    <property type="entry name" value="HEME OXYGENASE HI_0854-RELATED"/>
    <property type="match status" value="1"/>
</dbReference>
<dbReference type="EMBL" id="PDJQ01000001">
    <property type="protein sequence ID" value="PFG73499.1"/>
    <property type="molecule type" value="Genomic_DNA"/>
</dbReference>
<dbReference type="InterPro" id="IPR011576">
    <property type="entry name" value="Pyridox_Oxase_N"/>
</dbReference>
<gene>
    <name evidence="3" type="ORF">A9A59_0697</name>
</gene>
<name>A0A2A9HFD4_TEPT2</name>
<evidence type="ECO:0000313" key="3">
    <source>
        <dbReference type="EMBL" id="PFG73499.1"/>
    </source>
</evidence>
<dbReference type="Gene3D" id="2.30.110.10">
    <property type="entry name" value="Electron Transport, Fmn-binding Protein, Chain A"/>
    <property type="match status" value="1"/>
</dbReference>
<dbReference type="PANTHER" id="PTHR35176">
    <property type="entry name" value="HEME OXYGENASE HI_0854-RELATED"/>
    <property type="match status" value="1"/>
</dbReference>
<organism evidence="3 4">
    <name type="scientific">Tepidiforma thermophila (strain KCTC 52669 / CGMCC 1.13589 / G233)</name>
    <dbReference type="NCBI Taxonomy" id="2761530"/>
    <lineage>
        <taxon>Bacteria</taxon>
        <taxon>Bacillati</taxon>
        <taxon>Chloroflexota</taxon>
        <taxon>Tepidiformia</taxon>
        <taxon>Tepidiformales</taxon>
        <taxon>Tepidiformaceae</taxon>
        <taxon>Tepidiforma</taxon>
    </lineage>
</organism>
<keyword evidence="4" id="KW-1185">Reference proteome</keyword>
<dbReference type="InterPro" id="IPR012349">
    <property type="entry name" value="Split_barrel_FMN-bd"/>
</dbReference>
<dbReference type="GO" id="GO:0070967">
    <property type="term" value="F:coenzyme F420 binding"/>
    <property type="evidence" value="ECO:0007669"/>
    <property type="project" value="TreeGrafter"/>
</dbReference>
<evidence type="ECO:0000313" key="4">
    <source>
        <dbReference type="Proteomes" id="UP000223071"/>
    </source>
</evidence>
<protein>
    <submittedName>
        <fullName evidence="3">PPOX class probable F420-dependent enzyme</fullName>
    </submittedName>
</protein>
<sequence length="181" mass="21297">MSADAGSTPTSRPAWWSRQYIEPFTLDDDELWRIVRESTRAAVAWVTKSCEPVVAQMSCCWYDGHIWITSTPNRDKYRALRRNPAISLSIFDPNDWFKQVTIRGRVTFFDDRDSVRRFIHELITAGGRRTVPPDVYQREFERFDSPERAVMRVDIERIRSYDGRKMWKTEVEGLDPWSADA</sequence>
<accession>A0A2A9HFD4</accession>
<dbReference type="SUPFAM" id="SSF50475">
    <property type="entry name" value="FMN-binding split barrel"/>
    <property type="match status" value="1"/>
</dbReference>
<dbReference type="Pfam" id="PF01243">
    <property type="entry name" value="PNPOx_N"/>
    <property type="match status" value="1"/>
</dbReference>